<reference evidence="3" key="3">
    <citation type="submission" date="2015-02" db="UniProtKB">
        <authorList>
            <consortium name="EnsemblProtists"/>
        </authorList>
    </citation>
    <scope>IDENTIFICATION</scope>
    <source>
        <strain evidence="3">DAOM BR144</strain>
    </source>
</reference>
<protein>
    <submittedName>
        <fullName evidence="3">Uncharacterized protein</fullName>
    </submittedName>
</protein>
<dbReference type="PANTHER" id="PTHR31540:SF1">
    <property type="entry name" value="CENTROSOMAL PROTEIN OF 131 KDA"/>
    <property type="match status" value="1"/>
</dbReference>
<dbReference type="EMBL" id="GL376631">
    <property type="status" value="NOT_ANNOTATED_CDS"/>
    <property type="molecule type" value="Genomic_DNA"/>
</dbReference>
<dbReference type="InParanoid" id="K3WIF7"/>
<dbReference type="VEuPathDB" id="FungiDB:PYU1_G004738"/>
<dbReference type="GO" id="GO:0035735">
    <property type="term" value="P:intraciliary transport involved in cilium assembly"/>
    <property type="evidence" value="ECO:0007669"/>
    <property type="project" value="InterPro"/>
</dbReference>
<feature type="coiled-coil region" evidence="1">
    <location>
        <begin position="356"/>
        <end position="567"/>
    </location>
</feature>
<proteinExistence type="predicted"/>
<reference evidence="4" key="1">
    <citation type="journal article" date="2010" name="Genome Biol.">
        <title>Genome sequence of the necrotrophic plant pathogen Pythium ultimum reveals original pathogenicity mechanisms and effector repertoire.</title>
        <authorList>
            <person name="Levesque C.A."/>
            <person name="Brouwer H."/>
            <person name="Cano L."/>
            <person name="Hamilton J.P."/>
            <person name="Holt C."/>
            <person name="Huitema E."/>
            <person name="Raffaele S."/>
            <person name="Robideau G.P."/>
            <person name="Thines M."/>
            <person name="Win J."/>
            <person name="Zerillo M.M."/>
            <person name="Beakes G.W."/>
            <person name="Boore J.L."/>
            <person name="Busam D."/>
            <person name="Dumas B."/>
            <person name="Ferriera S."/>
            <person name="Fuerstenberg S.I."/>
            <person name="Gachon C.M."/>
            <person name="Gaulin E."/>
            <person name="Govers F."/>
            <person name="Grenville-Briggs L."/>
            <person name="Horner N."/>
            <person name="Hostetler J."/>
            <person name="Jiang R.H."/>
            <person name="Johnson J."/>
            <person name="Krajaejun T."/>
            <person name="Lin H."/>
            <person name="Meijer H.J."/>
            <person name="Moore B."/>
            <person name="Morris P."/>
            <person name="Phuntmart V."/>
            <person name="Puiu D."/>
            <person name="Shetty J."/>
            <person name="Stajich J.E."/>
            <person name="Tripathy S."/>
            <person name="Wawra S."/>
            <person name="van West P."/>
            <person name="Whitty B.R."/>
            <person name="Coutinho P.M."/>
            <person name="Henrissat B."/>
            <person name="Martin F."/>
            <person name="Thomas P.D."/>
            <person name="Tyler B.M."/>
            <person name="De Vries R.P."/>
            <person name="Kamoun S."/>
            <person name="Yandell M."/>
            <person name="Tisserat N."/>
            <person name="Buell C.R."/>
        </authorList>
    </citation>
    <scope>NUCLEOTIDE SEQUENCE</scope>
    <source>
        <strain evidence="4">DAOM:BR144</strain>
    </source>
</reference>
<name>K3WIF7_GLOUD</name>
<feature type="region of interest" description="Disordered" evidence="2">
    <location>
        <begin position="17"/>
        <end position="37"/>
    </location>
</feature>
<dbReference type="InterPro" id="IPR030465">
    <property type="entry name" value="CEP131"/>
</dbReference>
<dbReference type="STRING" id="431595.K3WIF7"/>
<accession>K3WIF7</accession>
<organism evidence="3 4">
    <name type="scientific">Globisporangium ultimum (strain ATCC 200006 / CBS 805.95 / DAOM BR144)</name>
    <name type="common">Pythium ultimum</name>
    <dbReference type="NCBI Taxonomy" id="431595"/>
    <lineage>
        <taxon>Eukaryota</taxon>
        <taxon>Sar</taxon>
        <taxon>Stramenopiles</taxon>
        <taxon>Oomycota</taxon>
        <taxon>Peronosporomycetes</taxon>
        <taxon>Pythiales</taxon>
        <taxon>Pythiaceae</taxon>
        <taxon>Globisporangium</taxon>
    </lineage>
</organism>
<dbReference type="AlphaFoldDB" id="K3WIF7"/>
<evidence type="ECO:0000256" key="2">
    <source>
        <dbReference type="SAM" id="MobiDB-lite"/>
    </source>
</evidence>
<dbReference type="GO" id="GO:0005929">
    <property type="term" value="C:cilium"/>
    <property type="evidence" value="ECO:0007669"/>
    <property type="project" value="GOC"/>
</dbReference>
<sequence>MLPTHSRDYAWENDANDFAPRSLSGGSPVPLNRSGASRANSDISHHYLIGIKEKLATMAIELNDKTKTIELLKLARKKDKVKTKQLLQAEEGKWQTQLKEQQFKLDKELEKHLDFAQNLVTDKAELAKRCDELLAELQKANATAGREAERFKLQLKDAKDHWATQEKVRREQWIVKKTEEIKKSTIKALEPDIQAILQKGKADLDKAQDVAADERRKLQAQLEKQHETALQRQKDDYERKLVDAREKERAKLMTRLDAADAELQLQLSNQRRRLQEEAETARNELYAELRASKLAQAKELDELKTQEVKRMEAALAKCQKEKEDVIRKYETEFTALGEQTSVECEQFKAQLITKLRREFENDKLALEKQMLAARDAKIEVVIEKLQAESRAMLAKAEYKAAAKFEAERKEWERKLKQTSEVEGVWMEKNRDLHDKVTKLDLARDQLRAQNEELSGDAKRASDKAQELARLLHEERRQHETTVKQLEHRYATAQQDSEHSRQQMSAELTTLREKMETMAENFQAQMQKIQSDHDAELANLHERVRSTIARKDQVIENAQEELHFMQVKLSKSHALIEEQRMQLFGE</sequence>
<evidence type="ECO:0000313" key="4">
    <source>
        <dbReference type="Proteomes" id="UP000019132"/>
    </source>
</evidence>
<keyword evidence="1" id="KW-0175">Coiled coil</keyword>
<evidence type="ECO:0000313" key="3">
    <source>
        <dbReference type="EnsemblProtists" id="PYU1_T004749"/>
    </source>
</evidence>
<dbReference type="eggNOG" id="ENOG502QT0Q">
    <property type="taxonomic scope" value="Eukaryota"/>
</dbReference>
<dbReference type="PANTHER" id="PTHR31540">
    <property type="entry name" value="CENTROSOMAL PROTEIN OF 131 KDA"/>
    <property type="match status" value="1"/>
</dbReference>
<keyword evidence="4" id="KW-1185">Reference proteome</keyword>
<dbReference type="EnsemblProtists" id="PYU1_T004749">
    <property type="protein sequence ID" value="PYU1_T004749"/>
    <property type="gene ID" value="PYU1_G004738"/>
</dbReference>
<dbReference type="HOGENOM" id="CLU_024552_0_0_1"/>
<evidence type="ECO:0000256" key="1">
    <source>
        <dbReference type="SAM" id="Coils"/>
    </source>
</evidence>
<reference evidence="4" key="2">
    <citation type="submission" date="2010-04" db="EMBL/GenBank/DDBJ databases">
        <authorList>
            <person name="Buell R."/>
            <person name="Hamilton J."/>
            <person name="Hostetler J."/>
        </authorList>
    </citation>
    <scope>NUCLEOTIDE SEQUENCE [LARGE SCALE GENOMIC DNA]</scope>
    <source>
        <strain evidence="4">DAOM:BR144</strain>
    </source>
</reference>
<dbReference type="OMA" id="RCEHLEK"/>
<dbReference type="Proteomes" id="UP000019132">
    <property type="component" value="Unassembled WGS sequence"/>
</dbReference>
<feature type="coiled-coil region" evidence="1">
    <location>
        <begin position="116"/>
        <end position="154"/>
    </location>
</feature>
<feature type="coiled-coil region" evidence="1">
    <location>
        <begin position="197"/>
        <end position="328"/>
    </location>
</feature>